<keyword evidence="3" id="KW-1185">Reference proteome</keyword>
<accession>A0A6L3VR33</accession>
<evidence type="ECO:0000313" key="3">
    <source>
        <dbReference type="Proteomes" id="UP000483004"/>
    </source>
</evidence>
<feature type="region of interest" description="Disordered" evidence="1">
    <location>
        <begin position="46"/>
        <end position="96"/>
    </location>
</feature>
<reference evidence="2 3" key="1">
    <citation type="submission" date="2019-09" db="EMBL/GenBank/DDBJ databases">
        <title>Actinomadura physcomitrii sp. nov., a novel actinomycete isolated from moss [Physcomitrium sphaericum (Ludw) Fuernr].</title>
        <authorList>
            <person name="Liu C."/>
            <person name="Zhuang X."/>
        </authorList>
    </citation>
    <scope>NUCLEOTIDE SEQUENCE [LARGE SCALE GENOMIC DNA]</scope>
    <source>
        <strain evidence="2 3">CYP1-1B</strain>
    </source>
</reference>
<feature type="compositionally biased region" description="Basic residues" evidence="1">
    <location>
        <begin position="49"/>
        <end position="64"/>
    </location>
</feature>
<gene>
    <name evidence="2" type="ORF">F9B16_21305</name>
</gene>
<dbReference type="Proteomes" id="UP000483004">
    <property type="component" value="Unassembled WGS sequence"/>
</dbReference>
<dbReference type="EMBL" id="WBMR01000060">
    <property type="protein sequence ID" value="KAB2379253.1"/>
    <property type="molecule type" value="Genomic_DNA"/>
</dbReference>
<dbReference type="InterPro" id="IPR011010">
    <property type="entry name" value="DNA_brk_join_enz"/>
</dbReference>
<organism evidence="2 3">
    <name type="scientific">Actinomadura montaniterrae</name>
    <dbReference type="NCBI Taxonomy" id="1803903"/>
    <lineage>
        <taxon>Bacteria</taxon>
        <taxon>Bacillati</taxon>
        <taxon>Actinomycetota</taxon>
        <taxon>Actinomycetes</taxon>
        <taxon>Streptosporangiales</taxon>
        <taxon>Thermomonosporaceae</taxon>
        <taxon>Actinomadura</taxon>
    </lineage>
</organism>
<evidence type="ECO:0000256" key="1">
    <source>
        <dbReference type="SAM" id="MobiDB-lite"/>
    </source>
</evidence>
<dbReference type="GO" id="GO:0003677">
    <property type="term" value="F:DNA binding"/>
    <property type="evidence" value="ECO:0007669"/>
    <property type="project" value="InterPro"/>
</dbReference>
<evidence type="ECO:0000313" key="2">
    <source>
        <dbReference type="EMBL" id="KAB2379253.1"/>
    </source>
</evidence>
<protein>
    <submittedName>
        <fullName evidence="2">Uncharacterized protein</fullName>
    </submittedName>
</protein>
<dbReference type="AlphaFoldDB" id="A0A6L3VR33"/>
<feature type="compositionally biased region" description="Basic and acidic residues" evidence="1">
    <location>
        <begin position="81"/>
        <end position="93"/>
    </location>
</feature>
<proteinExistence type="predicted"/>
<comment type="caution">
    <text evidence="2">The sequence shown here is derived from an EMBL/GenBank/DDBJ whole genome shotgun (WGS) entry which is preliminary data.</text>
</comment>
<dbReference type="SUPFAM" id="SSF56349">
    <property type="entry name" value="DNA breaking-rejoining enzymes"/>
    <property type="match status" value="1"/>
</dbReference>
<sequence>MRAQLPNDRSLTIACDHLRDRLLFALLLDCGVRIGEAFGLRHDPAGRSLQHRTRGPVARPRCRTRAGLPSRRTGPAVPGLPDHRRPAGEGDRRKAVRLRGRVMTAARSAAE</sequence>
<name>A0A6L3VR33_9ACTN</name>